<dbReference type="RefSeq" id="WP_173146172.1">
    <property type="nucleotide sequence ID" value="NZ_CP053985.1"/>
</dbReference>
<accession>A0A7D4IA91</accession>
<keyword evidence="2" id="KW-1185">Reference proteome</keyword>
<dbReference type="EMBL" id="CP053985">
    <property type="protein sequence ID" value="QKH37322.1"/>
    <property type="molecule type" value="Genomic_DNA"/>
</dbReference>
<dbReference type="AlphaFoldDB" id="A0A7D4IA91"/>
<gene>
    <name evidence="1" type="ORF">FOC84_21245</name>
</gene>
<evidence type="ECO:0008006" key="3">
    <source>
        <dbReference type="Google" id="ProtNLM"/>
    </source>
</evidence>
<dbReference type="Gene3D" id="1.20.120.330">
    <property type="entry name" value="Nucleotidyltransferases domain 2"/>
    <property type="match status" value="1"/>
</dbReference>
<reference evidence="1 2" key="1">
    <citation type="submission" date="2020-05" db="EMBL/GenBank/DDBJ databases">
        <title>FDA dAtabase for Regulatory Grade micrObial Sequences (FDA-ARGOS): Supporting development and validation of Infectious Disease Dx tests.</title>
        <authorList>
            <person name="Sproer C."/>
            <person name="Gronow S."/>
            <person name="Severitt S."/>
            <person name="Schroder I."/>
            <person name="Tallon L."/>
            <person name="Sadzewicz L."/>
            <person name="Zhao X."/>
            <person name="Vavikolanu K."/>
            <person name="Mehta A."/>
            <person name="Aluvathingal J."/>
            <person name="Nadendla S."/>
            <person name="Myers T."/>
            <person name="Yan Y."/>
            <person name="Sichtig H."/>
        </authorList>
    </citation>
    <scope>NUCLEOTIDE SEQUENCE [LARGE SCALE GENOMIC DNA]</scope>
    <source>
        <strain evidence="1 2">FDAARGOS_790</strain>
    </source>
</reference>
<protein>
    <recommendedName>
        <fullName evidence="3">HEPN domain-containing protein</fullName>
    </recommendedName>
</protein>
<evidence type="ECO:0000313" key="2">
    <source>
        <dbReference type="Proteomes" id="UP000500970"/>
    </source>
</evidence>
<dbReference type="Proteomes" id="UP000500970">
    <property type="component" value="Chromosome"/>
</dbReference>
<evidence type="ECO:0000313" key="1">
    <source>
        <dbReference type="EMBL" id="QKH37322.1"/>
    </source>
</evidence>
<proteinExistence type="predicted"/>
<dbReference type="KEGG" id="apes:FOC84_21245"/>
<name>A0A7D4IA91_9BURK</name>
<sequence length="214" mass="23422">MAHEVFHNGKKVGEFDAESRWANSPADQARIADILAPFATAKAPISQAERMASHAHAFATVALHLYNNHRTSTMPGMPSFLRPEFLSPFCVNASLAIELMLKALAEIHGTNIKKVHELDKLFNALPVAARAQLNAEIRSVDVDGRHFPGGLQAALPQINRAFVEWRYAYEHSNISPFPMDGARVILEACRRALVVAFQKRGIASATGGKSGNEK</sequence>
<organism evidence="1 2">
    <name type="scientific">Achromobacter pestifer</name>
    <dbReference type="NCBI Taxonomy" id="1353889"/>
    <lineage>
        <taxon>Bacteria</taxon>
        <taxon>Pseudomonadati</taxon>
        <taxon>Pseudomonadota</taxon>
        <taxon>Betaproteobacteria</taxon>
        <taxon>Burkholderiales</taxon>
        <taxon>Alcaligenaceae</taxon>
        <taxon>Achromobacter</taxon>
    </lineage>
</organism>